<dbReference type="InterPro" id="IPR009279">
    <property type="entry name" value="Portal_Mu"/>
</dbReference>
<dbReference type="OrthoDB" id="9797300at2"/>
<sequence>MLKQLFKSRKAPAEKALVSETSAVKPGNNLYQRLNSMLSARSNTPRGAFGLKVSQANVRNAMEKLRTHQDPGAYAELMETALRSIPKLASTWNTRKLAVTGQIPYVVETGNEAVDKACLDFLRSVEVRKTFSPLLLGIYLGLAAVELVWEEDRPGKLRKLERSVPVSPRNLTFDSTGRVPLLLPAEAGGTPLELDPFKFAIHVPEHSFGHVYESGLAFQLLPIAFTSPAVVGLLLGLIERYGEPIRVGNMPDPETSRLTPDEEEQLAKVLLEALQSLGSDAYGLLPAGAKIELIEAASSNSTGALHQVLLRYADEIIATVILGASLTSGTSAAGSNTNALGNVHNEVRQEYTRADKEALALTVKRDILEPFVRLNFGDDVEVPEVYFQAETGKDVQATVENVAKLLPYGLKVSQTEMREMLGLREPETDEELLEAPAAPDTFGQPLFSAQSFSGASTTSSFSAEEGDEIDAIIKELDEAEMDRKLLTAIKGAKSLVELQAALQAFTKDAGEQAPGFAEQSAAACACCSAAGSAGANLGGA</sequence>
<proteinExistence type="predicted"/>
<name>A0A373FR70_COMTE</name>
<reference evidence="1 2" key="1">
    <citation type="submission" date="2018-08" db="EMBL/GenBank/DDBJ databases">
        <title>Comamonas testosteroni strain SWCO2.</title>
        <authorList>
            <person name="Jiang N."/>
            <person name="Zhang X.Z."/>
        </authorList>
    </citation>
    <scope>NUCLEOTIDE SEQUENCE [LARGE SCALE GENOMIC DNA]</scope>
    <source>
        <strain evidence="1 2">SWCO2</strain>
    </source>
</reference>
<dbReference type="Pfam" id="PF06074">
    <property type="entry name" value="Portal_Mu"/>
    <property type="match status" value="1"/>
</dbReference>
<dbReference type="Proteomes" id="UP000261948">
    <property type="component" value="Unassembled WGS sequence"/>
</dbReference>
<evidence type="ECO:0000313" key="2">
    <source>
        <dbReference type="Proteomes" id="UP000261948"/>
    </source>
</evidence>
<gene>
    <name evidence="1" type="ORF">DZC30_02450</name>
</gene>
<comment type="caution">
    <text evidence="1">The sequence shown here is derived from an EMBL/GenBank/DDBJ whole genome shotgun (WGS) entry which is preliminary data.</text>
</comment>
<evidence type="ECO:0000313" key="1">
    <source>
        <dbReference type="EMBL" id="RGE46656.1"/>
    </source>
</evidence>
<protein>
    <submittedName>
        <fullName evidence="1">DUF935 family protein</fullName>
    </submittedName>
</protein>
<dbReference type="AlphaFoldDB" id="A0A373FR70"/>
<organism evidence="1 2">
    <name type="scientific">Comamonas testosteroni</name>
    <name type="common">Pseudomonas testosteroni</name>
    <dbReference type="NCBI Taxonomy" id="285"/>
    <lineage>
        <taxon>Bacteria</taxon>
        <taxon>Pseudomonadati</taxon>
        <taxon>Pseudomonadota</taxon>
        <taxon>Betaproteobacteria</taxon>
        <taxon>Burkholderiales</taxon>
        <taxon>Comamonadaceae</taxon>
        <taxon>Comamonas</taxon>
    </lineage>
</organism>
<accession>A0A373FR70</accession>
<keyword evidence="2" id="KW-1185">Reference proteome</keyword>
<dbReference type="EMBL" id="QURR01000002">
    <property type="protein sequence ID" value="RGE46656.1"/>
    <property type="molecule type" value="Genomic_DNA"/>
</dbReference>